<feature type="transmembrane region" description="Helical" evidence="2">
    <location>
        <begin position="194"/>
        <end position="220"/>
    </location>
</feature>
<keyword evidence="2" id="KW-0812">Transmembrane</keyword>
<feature type="transmembrane region" description="Helical" evidence="2">
    <location>
        <begin position="310"/>
        <end position="329"/>
    </location>
</feature>
<dbReference type="STRING" id="168276.SAMN05444580_101841"/>
<dbReference type="AlphaFoldDB" id="A0A1G6PA71"/>
<feature type="transmembrane region" description="Helical" evidence="2">
    <location>
        <begin position="368"/>
        <end position="386"/>
    </location>
</feature>
<proteinExistence type="predicted"/>
<feature type="compositionally biased region" description="Polar residues" evidence="1">
    <location>
        <begin position="1"/>
        <end position="15"/>
    </location>
</feature>
<accession>A0A1G6PA71</accession>
<organism evidence="3 4">
    <name type="scientific">Rhodococcus tukisamuensis</name>
    <dbReference type="NCBI Taxonomy" id="168276"/>
    <lineage>
        <taxon>Bacteria</taxon>
        <taxon>Bacillati</taxon>
        <taxon>Actinomycetota</taxon>
        <taxon>Actinomycetes</taxon>
        <taxon>Mycobacteriales</taxon>
        <taxon>Nocardiaceae</taxon>
        <taxon>Rhodococcus</taxon>
    </lineage>
</organism>
<evidence type="ECO:0000313" key="3">
    <source>
        <dbReference type="EMBL" id="SDC77122.1"/>
    </source>
</evidence>
<sequence length="614" mass="65715">MSAPVPTTESASPSTAPADGGAAPWWRPTGTRVLQVAAALVALQLLVRGVVAARGYYYWDDLILTGRAGAMSLLSPEFLLYDHDGHFMPAAFLVAGIANTLAPYQWALPALILVILQALASLAVLRLLVVLLGRRPTLLIPFALYLFSPLTLPAFAWWAAGLNALPMQIGLAAVAADAVLLCRTGRARYAWSSLAVFVASLLFFEKAVLVPLVAFAVVALMYRVDGHRKPLRAALARGRRLWAWSAVVIAGWAVVYALVVTPSPGERTPEMTVELVRHSNYRGLFPTLLGGPWRWDRWPPSPPWAVPPEALVVVAALAVLACVAGTLAWKRRVGWVWIATAAYVLASETAMVIARSSPDTTYELGQTLRYLTDSAVVVAIALALVLRAPTRDRWSGRRSGPRSVLVVSVLVVAFVASSLWSTATFVARWEDNPTVDYLARAKASLVANADAPMLDQPVSIWVLLPVAYPYNMASSVFAALPDRPEFASSTPVLRKMDDSGDIVDAEVTWVRAIGEGPVPGCGYHVTDAPTALPLSGPLAGWEWAVQLNYLASRDGEIEVGLAEGEPVTVPVRAGLNTVYVNLDGGGPDVRVRTLDPELSLCVGVGPVGAVVPKP</sequence>
<keyword evidence="4" id="KW-1185">Reference proteome</keyword>
<reference evidence="3 4" key="1">
    <citation type="submission" date="2016-10" db="EMBL/GenBank/DDBJ databases">
        <authorList>
            <person name="de Groot N.N."/>
        </authorList>
    </citation>
    <scope>NUCLEOTIDE SEQUENCE [LARGE SCALE GENOMIC DNA]</scope>
    <source>
        <strain evidence="3 4">JCM 11308</strain>
    </source>
</reference>
<keyword evidence="2" id="KW-0472">Membrane</keyword>
<protein>
    <recommendedName>
        <fullName evidence="5">4-amino-4-deoxy-L-arabinose transferase</fullName>
    </recommendedName>
</protein>
<name>A0A1G6PA71_9NOCA</name>
<feature type="transmembrane region" description="Helical" evidence="2">
    <location>
        <begin position="241"/>
        <end position="259"/>
    </location>
</feature>
<gene>
    <name evidence="3" type="ORF">SAMN05444580_101841</name>
</gene>
<feature type="transmembrane region" description="Helical" evidence="2">
    <location>
        <begin position="33"/>
        <end position="57"/>
    </location>
</feature>
<evidence type="ECO:0000313" key="4">
    <source>
        <dbReference type="Proteomes" id="UP000199417"/>
    </source>
</evidence>
<dbReference type="EMBL" id="FNAB01000001">
    <property type="protein sequence ID" value="SDC77122.1"/>
    <property type="molecule type" value="Genomic_DNA"/>
</dbReference>
<evidence type="ECO:0000256" key="2">
    <source>
        <dbReference type="SAM" id="Phobius"/>
    </source>
</evidence>
<dbReference type="Proteomes" id="UP000199417">
    <property type="component" value="Unassembled WGS sequence"/>
</dbReference>
<feature type="transmembrane region" description="Helical" evidence="2">
    <location>
        <begin position="138"/>
        <end position="160"/>
    </location>
</feature>
<evidence type="ECO:0000256" key="1">
    <source>
        <dbReference type="SAM" id="MobiDB-lite"/>
    </source>
</evidence>
<feature type="transmembrane region" description="Helical" evidence="2">
    <location>
        <begin position="336"/>
        <end position="356"/>
    </location>
</feature>
<feature type="transmembrane region" description="Helical" evidence="2">
    <location>
        <begin position="406"/>
        <end position="427"/>
    </location>
</feature>
<dbReference type="RefSeq" id="WP_245709122.1">
    <property type="nucleotide sequence ID" value="NZ_FNAB01000001.1"/>
</dbReference>
<keyword evidence="2" id="KW-1133">Transmembrane helix</keyword>
<evidence type="ECO:0008006" key="5">
    <source>
        <dbReference type="Google" id="ProtNLM"/>
    </source>
</evidence>
<feature type="transmembrane region" description="Helical" evidence="2">
    <location>
        <begin position="110"/>
        <end position="131"/>
    </location>
</feature>
<feature type="region of interest" description="Disordered" evidence="1">
    <location>
        <begin position="1"/>
        <end position="23"/>
    </location>
</feature>
<feature type="transmembrane region" description="Helical" evidence="2">
    <location>
        <begin position="458"/>
        <end position="480"/>
    </location>
</feature>